<sequence>AAKPDANAIGKTNRGSRAQKHVGSPPKPDTKRHVARGRKPDAQRKSGFGGGTTWRNEYMSGGLQNPTAREFGFPDRENTPEEHGKEACRASFQARCKCTRKFRIRQALGISSATM</sequence>
<evidence type="ECO:0000256" key="1">
    <source>
        <dbReference type="SAM" id="MobiDB-lite"/>
    </source>
</evidence>
<evidence type="ECO:0000313" key="3">
    <source>
        <dbReference type="Proteomes" id="UP000824469"/>
    </source>
</evidence>
<dbReference type="Proteomes" id="UP000824469">
    <property type="component" value="Unassembled WGS sequence"/>
</dbReference>
<keyword evidence="3" id="KW-1185">Reference proteome</keyword>
<reference evidence="2 3" key="1">
    <citation type="journal article" date="2021" name="Nat. Plants">
        <title>The Taxus genome provides insights into paclitaxel biosynthesis.</title>
        <authorList>
            <person name="Xiong X."/>
            <person name="Gou J."/>
            <person name="Liao Q."/>
            <person name="Li Y."/>
            <person name="Zhou Q."/>
            <person name="Bi G."/>
            <person name="Li C."/>
            <person name="Du R."/>
            <person name="Wang X."/>
            <person name="Sun T."/>
            <person name="Guo L."/>
            <person name="Liang H."/>
            <person name="Lu P."/>
            <person name="Wu Y."/>
            <person name="Zhang Z."/>
            <person name="Ro D.K."/>
            <person name="Shang Y."/>
            <person name="Huang S."/>
            <person name="Yan J."/>
        </authorList>
    </citation>
    <scope>NUCLEOTIDE SEQUENCE [LARGE SCALE GENOMIC DNA]</scope>
    <source>
        <strain evidence="2">Ta-2019</strain>
    </source>
</reference>
<organism evidence="2 3">
    <name type="scientific">Taxus chinensis</name>
    <name type="common">Chinese yew</name>
    <name type="synonym">Taxus wallichiana var. chinensis</name>
    <dbReference type="NCBI Taxonomy" id="29808"/>
    <lineage>
        <taxon>Eukaryota</taxon>
        <taxon>Viridiplantae</taxon>
        <taxon>Streptophyta</taxon>
        <taxon>Embryophyta</taxon>
        <taxon>Tracheophyta</taxon>
        <taxon>Spermatophyta</taxon>
        <taxon>Pinopsida</taxon>
        <taxon>Pinidae</taxon>
        <taxon>Conifers II</taxon>
        <taxon>Cupressales</taxon>
        <taxon>Taxaceae</taxon>
        <taxon>Taxus</taxon>
    </lineage>
</organism>
<feature type="non-terminal residue" evidence="2">
    <location>
        <position position="1"/>
    </location>
</feature>
<name>A0AA38BUV7_TAXCH</name>
<dbReference type="EMBL" id="JAHRHJ020003813">
    <property type="protein sequence ID" value="KAH9289746.1"/>
    <property type="molecule type" value="Genomic_DNA"/>
</dbReference>
<feature type="non-terminal residue" evidence="2">
    <location>
        <position position="115"/>
    </location>
</feature>
<feature type="compositionally biased region" description="Basic and acidic residues" evidence="1">
    <location>
        <begin position="72"/>
        <end position="84"/>
    </location>
</feature>
<protein>
    <submittedName>
        <fullName evidence="2">Uncharacterized protein</fullName>
    </submittedName>
</protein>
<comment type="caution">
    <text evidence="2">The sequence shown here is derived from an EMBL/GenBank/DDBJ whole genome shotgun (WGS) entry which is preliminary data.</text>
</comment>
<proteinExistence type="predicted"/>
<dbReference type="AlphaFoldDB" id="A0AA38BUV7"/>
<gene>
    <name evidence="2" type="ORF">KI387_033863</name>
</gene>
<feature type="compositionally biased region" description="Basic and acidic residues" evidence="1">
    <location>
        <begin position="28"/>
        <end position="44"/>
    </location>
</feature>
<feature type="region of interest" description="Disordered" evidence="1">
    <location>
        <begin position="1"/>
        <end position="84"/>
    </location>
</feature>
<evidence type="ECO:0000313" key="2">
    <source>
        <dbReference type="EMBL" id="KAH9289746.1"/>
    </source>
</evidence>
<accession>A0AA38BUV7</accession>